<feature type="transmembrane region" description="Helical" evidence="15">
    <location>
        <begin position="1226"/>
        <end position="1245"/>
    </location>
</feature>
<feature type="transmembrane region" description="Helical" evidence="15">
    <location>
        <begin position="1011"/>
        <end position="1037"/>
    </location>
</feature>
<keyword evidence="7" id="KW-0677">Repeat</keyword>
<evidence type="ECO:0000256" key="6">
    <source>
        <dbReference type="ARBA" id="ARBA00022692"/>
    </source>
</evidence>
<feature type="transmembrane region" description="Helical" evidence="15">
    <location>
        <begin position="349"/>
        <end position="371"/>
    </location>
</feature>
<evidence type="ECO:0000256" key="5">
    <source>
        <dbReference type="ARBA" id="ARBA00022475"/>
    </source>
</evidence>
<dbReference type="InterPro" id="IPR017871">
    <property type="entry name" value="ABC_transporter-like_CS"/>
</dbReference>
<dbReference type="SUPFAM" id="SSF52540">
    <property type="entry name" value="P-loop containing nucleoside triphosphate hydrolases"/>
    <property type="match status" value="2"/>
</dbReference>
<evidence type="ECO:0000256" key="7">
    <source>
        <dbReference type="ARBA" id="ARBA00022737"/>
    </source>
</evidence>
<proteinExistence type="inferred from homology"/>
<comment type="subcellular location">
    <subcellularLocation>
        <location evidence="1">Cell membrane</location>
        <topology evidence="1">Multi-pass membrane protein</topology>
    </subcellularLocation>
</comment>
<dbReference type="PROSITE" id="PS50893">
    <property type="entry name" value="ABC_TRANSPORTER_2"/>
    <property type="match status" value="2"/>
</dbReference>
<dbReference type="InterPro" id="IPR050173">
    <property type="entry name" value="ABC_transporter_C-like"/>
</dbReference>
<feature type="transmembrane region" description="Helical" evidence="15">
    <location>
        <begin position="32"/>
        <end position="50"/>
    </location>
</feature>
<evidence type="ECO:0000256" key="13">
    <source>
        <dbReference type="ARBA" id="ARBA00023180"/>
    </source>
</evidence>
<dbReference type="PANTHER" id="PTHR24223">
    <property type="entry name" value="ATP-BINDING CASSETTE SUB-FAMILY C"/>
    <property type="match status" value="1"/>
</dbReference>
<dbReference type="GO" id="GO:0005524">
    <property type="term" value="F:ATP binding"/>
    <property type="evidence" value="ECO:0007669"/>
    <property type="project" value="UniProtKB-KW"/>
</dbReference>
<keyword evidence="4" id="KW-0813">Transport</keyword>
<dbReference type="FunFam" id="1.20.1560.10:FF:000037">
    <property type="entry name" value="ATP-binding cassette subfamily C member 10"/>
    <property type="match status" value="1"/>
</dbReference>
<dbReference type="InterPro" id="IPR003439">
    <property type="entry name" value="ABC_transporter-like_ATP-bd"/>
</dbReference>
<keyword evidence="18" id="KW-1185">Reference proteome</keyword>
<evidence type="ECO:0000256" key="9">
    <source>
        <dbReference type="ARBA" id="ARBA00022840"/>
    </source>
</evidence>
<feature type="transmembrane region" description="Helical" evidence="15">
    <location>
        <begin position="934"/>
        <end position="955"/>
    </location>
</feature>
<feature type="transmembrane region" description="Helical" evidence="15">
    <location>
        <begin position="71"/>
        <end position="93"/>
    </location>
</feature>
<dbReference type="CDD" id="cd18598">
    <property type="entry name" value="ABC_6TM_MRP7_D1_like"/>
    <property type="match status" value="1"/>
</dbReference>
<feature type="transmembrane region" description="Helical" evidence="15">
    <location>
        <begin position="528"/>
        <end position="552"/>
    </location>
</feature>
<evidence type="ECO:0000313" key="19">
    <source>
        <dbReference type="WBParaSite" id="maker-E.canG7_contigs_7990-snap-gene-0.18-mRNA-1"/>
    </source>
</evidence>
<comment type="catalytic activity">
    <reaction evidence="14">
        <text>ATP + H2O + xenobioticSide 1 = ADP + phosphate + xenobioticSide 2.</text>
        <dbReference type="EC" id="7.6.2.2"/>
    </reaction>
</comment>
<dbReference type="CDD" id="cd18605">
    <property type="entry name" value="ABC_6TM_MRP7_D2_like"/>
    <property type="match status" value="1"/>
</dbReference>
<feature type="domain" description="ABC transmembrane type-1" evidence="17">
    <location>
        <begin position="310"/>
        <end position="590"/>
    </location>
</feature>
<evidence type="ECO:0000259" key="16">
    <source>
        <dbReference type="PROSITE" id="PS50893"/>
    </source>
</evidence>
<evidence type="ECO:0000256" key="3">
    <source>
        <dbReference type="ARBA" id="ARBA00012191"/>
    </source>
</evidence>
<accession>A0A915F0E5</accession>
<keyword evidence="11 15" id="KW-1133">Transmembrane helix</keyword>
<dbReference type="PROSITE" id="PS50929">
    <property type="entry name" value="ABC_TM1F"/>
    <property type="match status" value="2"/>
</dbReference>
<name>A0A915F0E5_9CEST</name>
<feature type="transmembrane region" description="Helical" evidence="15">
    <location>
        <begin position="1084"/>
        <end position="1103"/>
    </location>
</feature>
<dbReference type="InterPro" id="IPR036640">
    <property type="entry name" value="ABC1_TM_sf"/>
</dbReference>
<dbReference type="PROSITE" id="PS00211">
    <property type="entry name" value="ABC_TRANSPORTER_1"/>
    <property type="match status" value="2"/>
</dbReference>
<dbReference type="EC" id="7.6.2.2" evidence="3"/>
<evidence type="ECO:0000313" key="18">
    <source>
        <dbReference type="Proteomes" id="UP000887562"/>
    </source>
</evidence>
<sequence length="1593" mass="176366">MLNRKLPLEEFCGDLSVTFWEGQSVGLCLSELALHIPISFVLSIASLVYVMKIFPTLAFEWPFTRWIVLRIILDLFALIKSAAFLVISVLSLYTPASYFSYVCVANNATTLLCMFCVTMLDMVHSKGNYIHSRGPICILIVEVLYFYVASLQMWSVLSHGTFGEDRNFMVSLVLDCFFLGIRLLTKTPIIHPIENERMRRARSIRQLGFGTIGQAPDRPNLTEFALTRTETSASFVGKLLFTWINETIVRGYYGELFSLRFLPLLPKSLSAKTLEEVSNVELTVCKIKTKFDAAIPLISRLFVHFGTEFLMLGLIKFAFSVTSLLSPVFLNKFIGELVHVSTDWKPALLWGVALVLSHLMNVFLGTAYTYWTPRFGLKIKVYVTTLVYRQLMRRRSSTLSKFSTGNLVNLLTSDTERVVNLTPSFNELWAMPVQVIVAVWLLYCQVGASCFVGVAIFILLLPLNRVITSLIGRFSSDLMHHKDLRVKLVSEMLHAMTTVKLACWEHLMRRKILNVRHCELNALRGQKLLDAVCVFLWAACPALLAGSTFATFVALGNALSAAKIFTSLALFNIFIVPMNAFPWVLNGVVEAWISAGRICRLFETDDLTVCPINPAFNADDNPREQSQIQGNSELVLKSPLFYWESVDNPALTDLNVTISMGQLIGVIGPIASGKSSFLLALMGELQTPVPQSMSAQLRFAYVGFTPWLQKGSILANILFGEPLESKWLAAVVDACGLSEDLAEMPEGMDTEVGEAGSRLSGGQKARVALARAVYQRADVYLFDDPLASLDTHVAHSIIQKCIGQRGILAGKTRIFATHRSEWLFNEEDMSLGGPADRVITLSEGRIVQQWTSQNRTVQSIGNEPAYFISNGEVSSTPDSSFEGILEDRNEQTPLLSFSPEEDNDRAFDSAEDEVSTDWEKFAFGSIASRVYRSYVRALGFCLASWVLISLTLMQASRNGQDYWLSYWMQEGEMNITSPSVYYIGTHSFLFDQSYDHPFANVSAANSNKFYFSVYGGIIGANLIFTMLRAVLFALAGLQAAATIHQHMLDAVLQGEMHFFEVTPLGRILNRFSSDVGAIDDSLPFLLNIFLAILFSLLGSLVVTCFAMPGILIICLPLLFVYWSVQRVYRTAARDLKRLSSTARSPVYAHFSETIGGLVVIRGLRKEAAFRAAAGARLNAQTRCELTTLAAAAWLNLRLQLIALLVVVCVVLISLFGRAIGLLDVSLAGLAVIYALMLANSMTALVTMMSDTEKDFVAVERCRELTEETPFEADIVACSAVAPRRRQSLSQTRFIQTELPTCSQVDVAWPKAGRISFEDVYLLYPSATTSTEQAAAVVEENAKENFALSGVSLKVEAGEHIGVVGRTGSGKSSLLRVLFRLVPHLEGPVTNPQIARLKNFRGATGTVKVDDVDVRQVPLNILRSRMLCVSQDPFLFSGTVRENLDPDGSYSDGQLTDILIRCGLVNEESGALAFLSSEVGEAGRSLSAGQRQLLCLARALFRLSPARHSVICLDEATSSLDDACERKIQDMLVNEFANSTVLLVAHRLSTVLSCCSRVVVMNFGHIVEEGSPQHLAQIPTSYFYKMLHNYDSPS</sequence>
<dbReference type="InterPro" id="IPR003593">
    <property type="entry name" value="AAA+_ATPase"/>
</dbReference>
<evidence type="ECO:0000256" key="1">
    <source>
        <dbReference type="ARBA" id="ARBA00004651"/>
    </source>
</evidence>
<keyword evidence="10" id="KW-1278">Translocase</keyword>
<feature type="transmembrane region" description="Helical" evidence="15">
    <location>
        <begin position="564"/>
        <end position="585"/>
    </location>
</feature>
<dbReference type="SUPFAM" id="SSF90123">
    <property type="entry name" value="ABC transporter transmembrane region"/>
    <property type="match status" value="2"/>
</dbReference>
<evidence type="ECO:0000256" key="8">
    <source>
        <dbReference type="ARBA" id="ARBA00022741"/>
    </source>
</evidence>
<dbReference type="Gene3D" id="1.20.1560.10">
    <property type="entry name" value="ABC transporter type 1, transmembrane domain"/>
    <property type="match status" value="2"/>
</dbReference>
<dbReference type="Pfam" id="PF00005">
    <property type="entry name" value="ABC_tran"/>
    <property type="match status" value="2"/>
</dbReference>
<feature type="transmembrane region" description="Helical" evidence="15">
    <location>
        <begin position="135"/>
        <end position="156"/>
    </location>
</feature>
<evidence type="ECO:0000256" key="15">
    <source>
        <dbReference type="SAM" id="Phobius"/>
    </source>
</evidence>
<evidence type="ECO:0000256" key="10">
    <source>
        <dbReference type="ARBA" id="ARBA00022967"/>
    </source>
</evidence>
<feature type="domain" description="ABC transmembrane type-1" evidence="17">
    <location>
        <begin position="945"/>
        <end position="1253"/>
    </location>
</feature>
<dbReference type="PANTHER" id="PTHR24223:SF330">
    <property type="entry name" value="ATP-BINDING CASSETTE SUB-FAMILY C MEMBER 10"/>
    <property type="match status" value="1"/>
</dbReference>
<keyword evidence="9" id="KW-0067">ATP-binding</keyword>
<dbReference type="Proteomes" id="UP000887562">
    <property type="component" value="Unplaced"/>
</dbReference>
<feature type="transmembrane region" description="Helical" evidence="15">
    <location>
        <begin position="99"/>
        <end position="123"/>
    </location>
</feature>
<evidence type="ECO:0000259" key="17">
    <source>
        <dbReference type="PROSITE" id="PS50929"/>
    </source>
</evidence>
<keyword evidence="5" id="KW-1003">Cell membrane</keyword>
<dbReference type="GO" id="GO:0005886">
    <property type="term" value="C:plasma membrane"/>
    <property type="evidence" value="ECO:0007669"/>
    <property type="project" value="UniProtKB-SubCell"/>
</dbReference>
<dbReference type="FunFam" id="1.20.1560.10:FF:000013">
    <property type="entry name" value="ABC transporter C family member 2"/>
    <property type="match status" value="1"/>
</dbReference>
<comment type="similarity">
    <text evidence="2">Belongs to the ABC transporter superfamily. ABCC family. Conjugate transporter (TC 3.A.1.208) subfamily.</text>
</comment>
<feature type="transmembrane region" description="Helical" evidence="15">
    <location>
        <begin position="168"/>
        <end position="185"/>
    </location>
</feature>
<keyword evidence="8" id="KW-0547">Nucleotide-binding</keyword>
<dbReference type="GO" id="GO:0008559">
    <property type="term" value="F:ABC-type xenobiotic transporter activity"/>
    <property type="evidence" value="ECO:0007669"/>
    <property type="project" value="UniProtKB-EC"/>
</dbReference>
<dbReference type="InterPro" id="IPR011527">
    <property type="entry name" value="ABC1_TM_dom"/>
</dbReference>
<evidence type="ECO:0000256" key="4">
    <source>
        <dbReference type="ARBA" id="ARBA00022448"/>
    </source>
</evidence>
<dbReference type="GO" id="GO:0016887">
    <property type="term" value="F:ATP hydrolysis activity"/>
    <property type="evidence" value="ECO:0007669"/>
    <property type="project" value="InterPro"/>
</dbReference>
<dbReference type="Pfam" id="PF00664">
    <property type="entry name" value="ABC_membrane"/>
    <property type="match status" value="2"/>
</dbReference>
<evidence type="ECO:0000256" key="12">
    <source>
        <dbReference type="ARBA" id="ARBA00023136"/>
    </source>
</evidence>
<evidence type="ECO:0000256" key="14">
    <source>
        <dbReference type="ARBA" id="ARBA00034018"/>
    </source>
</evidence>
<dbReference type="FunFam" id="3.40.50.300:FF:002145">
    <property type="entry name" value="ABC transporter (MsbA subfamily)"/>
    <property type="match status" value="1"/>
</dbReference>
<evidence type="ECO:0000256" key="11">
    <source>
        <dbReference type="ARBA" id="ARBA00022989"/>
    </source>
</evidence>
<feature type="transmembrane region" description="Helical" evidence="15">
    <location>
        <begin position="435"/>
        <end position="461"/>
    </location>
</feature>
<feature type="transmembrane region" description="Helical" evidence="15">
    <location>
        <begin position="1200"/>
        <end position="1220"/>
    </location>
</feature>
<dbReference type="Gene3D" id="3.40.50.300">
    <property type="entry name" value="P-loop containing nucleotide triphosphate hydrolases"/>
    <property type="match status" value="2"/>
</dbReference>
<feature type="domain" description="ABC transporter" evidence="16">
    <location>
        <begin position="1314"/>
        <end position="1587"/>
    </location>
</feature>
<dbReference type="SMART" id="SM00382">
    <property type="entry name" value="AAA"/>
    <property type="match status" value="2"/>
</dbReference>
<dbReference type="InterPro" id="IPR027417">
    <property type="entry name" value="P-loop_NTPase"/>
</dbReference>
<feature type="transmembrane region" description="Helical" evidence="15">
    <location>
        <begin position="309"/>
        <end position="329"/>
    </location>
</feature>
<feature type="domain" description="ABC transporter" evidence="16">
    <location>
        <begin position="634"/>
        <end position="868"/>
    </location>
</feature>
<keyword evidence="12 15" id="KW-0472">Membrane</keyword>
<dbReference type="CDD" id="cd03250">
    <property type="entry name" value="ABCC_MRP_domain1"/>
    <property type="match status" value="1"/>
</dbReference>
<dbReference type="WBParaSite" id="maker-E.canG7_contigs_7990-snap-gene-0.18-mRNA-1">
    <property type="protein sequence ID" value="maker-E.canG7_contigs_7990-snap-gene-0.18-mRNA-1"/>
    <property type="gene ID" value="EcG7_06130"/>
</dbReference>
<keyword evidence="13" id="KW-0325">Glycoprotein</keyword>
<keyword evidence="6 15" id="KW-0812">Transmembrane</keyword>
<evidence type="ECO:0000256" key="2">
    <source>
        <dbReference type="ARBA" id="ARBA00009726"/>
    </source>
</evidence>
<protein>
    <recommendedName>
        <fullName evidence="3">ABC-type xenobiotic transporter</fullName>
        <ecNumber evidence="3">7.6.2.2</ecNumber>
    </recommendedName>
</protein>
<organism evidence="18 19">
    <name type="scientific">Echinococcus canadensis</name>
    <dbReference type="NCBI Taxonomy" id="519352"/>
    <lineage>
        <taxon>Eukaryota</taxon>
        <taxon>Metazoa</taxon>
        <taxon>Spiralia</taxon>
        <taxon>Lophotrochozoa</taxon>
        <taxon>Platyhelminthes</taxon>
        <taxon>Cestoda</taxon>
        <taxon>Eucestoda</taxon>
        <taxon>Cyclophyllidea</taxon>
        <taxon>Taeniidae</taxon>
        <taxon>Echinococcus</taxon>
        <taxon>Echinococcus canadensis group</taxon>
    </lineage>
</organism>
<reference evidence="19" key="1">
    <citation type="submission" date="2022-11" db="UniProtKB">
        <authorList>
            <consortium name="WormBaseParasite"/>
        </authorList>
    </citation>
    <scope>IDENTIFICATION</scope>
</reference>